<organism evidence="1 2">
    <name type="scientific">Senna tora</name>
    <dbReference type="NCBI Taxonomy" id="362788"/>
    <lineage>
        <taxon>Eukaryota</taxon>
        <taxon>Viridiplantae</taxon>
        <taxon>Streptophyta</taxon>
        <taxon>Embryophyta</taxon>
        <taxon>Tracheophyta</taxon>
        <taxon>Spermatophyta</taxon>
        <taxon>Magnoliopsida</taxon>
        <taxon>eudicotyledons</taxon>
        <taxon>Gunneridae</taxon>
        <taxon>Pentapetalae</taxon>
        <taxon>rosids</taxon>
        <taxon>fabids</taxon>
        <taxon>Fabales</taxon>
        <taxon>Fabaceae</taxon>
        <taxon>Caesalpinioideae</taxon>
        <taxon>Cassia clade</taxon>
        <taxon>Senna</taxon>
    </lineage>
</organism>
<keyword evidence="2" id="KW-1185">Reference proteome</keyword>
<evidence type="ECO:0000313" key="1">
    <source>
        <dbReference type="EMBL" id="KAF7805539.1"/>
    </source>
</evidence>
<proteinExistence type="predicted"/>
<comment type="caution">
    <text evidence="1">The sequence shown here is derived from an EMBL/GenBank/DDBJ whole genome shotgun (WGS) entry which is preliminary data.</text>
</comment>
<protein>
    <submittedName>
        <fullName evidence="1">Uncharacterized protein</fullName>
    </submittedName>
</protein>
<accession>A0A834SKM7</accession>
<dbReference type="EMBL" id="JAAIUW010000012">
    <property type="protein sequence ID" value="KAF7805539.1"/>
    <property type="molecule type" value="Genomic_DNA"/>
</dbReference>
<gene>
    <name evidence="1" type="ORF">G2W53_037700</name>
</gene>
<evidence type="ECO:0000313" key="2">
    <source>
        <dbReference type="Proteomes" id="UP000634136"/>
    </source>
</evidence>
<name>A0A834SKM7_9FABA</name>
<dbReference type="Proteomes" id="UP000634136">
    <property type="component" value="Unassembled WGS sequence"/>
</dbReference>
<dbReference type="AlphaFoldDB" id="A0A834SKM7"/>
<sequence length="43" mass="4694">MVSLISGNTQLSSTRQFDHTVWAIDIPPQLTSAKPELQRGGGR</sequence>
<reference evidence="1" key="1">
    <citation type="submission" date="2020-09" db="EMBL/GenBank/DDBJ databases">
        <title>Genome-Enabled Discovery of Anthraquinone Biosynthesis in Senna tora.</title>
        <authorList>
            <person name="Kang S.-H."/>
            <person name="Pandey R.P."/>
            <person name="Lee C.-M."/>
            <person name="Sim J.-S."/>
            <person name="Jeong J.-T."/>
            <person name="Choi B.-S."/>
            <person name="Jung M."/>
            <person name="Ginzburg D."/>
            <person name="Zhao K."/>
            <person name="Won S.Y."/>
            <person name="Oh T.-J."/>
            <person name="Yu Y."/>
            <person name="Kim N.-H."/>
            <person name="Lee O.R."/>
            <person name="Lee T.-H."/>
            <person name="Bashyal P."/>
            <person name="Kim T.-S."/>
            <person name="Lee W.-H."/>
            <person name="Kawkins C."/>
            <person name="Kim C.-K."/>
            <person name="Kim J.S."/>
            <person name="Ahn B.O."/>
            <person name="Rhee S.Y."/>
            <person name="Sohng J.K."/>
        </authorList>
    </citation>
    <scope>NUCLEOTIDE SEQUENCE</scope>
    <source>
        <tissue evidence="1">Leaf</tissue>
    </source>
</reference>